<evidence type="ECO:0000313" key="14">
    <source>
        <dbReference type="EMBL" id="KNE62879.1"/>
    </source>
</evidence>
<name>A0A0L0SKD2_ALLM3</name>
<accession>A0A0L0SKD2</accession>
<dbReference type="GO" id="GO:0008270">
    <property type="term" value="F:zinc ion binding"/>
    <property type="evidence" value="ECO:0007669"/>
    <property type="project" value="UniProtKB-KW"/>
</dbReference>
<feature type="compositionally biased region" description="Gly residues" evidence="10">
    <location>
        <begin position="37"/>
        <end position="51"/>
    </location>
</feature>
<dbReference type="FunFam" id="1.10.287.630:FF:000001">
    <property type="entry name" value="Cyclic nucleotide-gated channel alpha 3"/>
    <property type="match status" value="1"/>
</dbReference>
<feature type="transmembrane region" description="Helical" evidence="11">
    <location>
        <begin position="235"/>
        <end position="253"/>
    </location>
</feature>
<evidence type="ECO:0000313" key="15">
    <source>
        <dbReference type="Proteomes" id="UP000054350"/>
    </source>
</evidence>
<evidence type="ECO:0000256" key="3">
    <source>
        <dbReference type="ARBA" id="ARBA00022692"/>
    </source>
</evidence>
<dbReference type="InterPro" id="IPR000595">
    <property type="entry name" value="cNMP-bd_dom"/>
</dbReference>
<feature type="compositionally biased region" description="Low complexity" evidence="10">
    <location>
        <begin position="541"/>
        <end position="551"/>
    </location>
</feature>
<dbReference type="eggNOG" id="KOG4628">
    <property type="taxonomic scope" value="Eukaryota"/>
</dbReference>
<feature type="domain" description="RING-type" evidence="13">
    <location>
        <begin position="1197"/>
        <end position="1243"/>
    </location>
</feature>
<dbReference type="InterPro" id="IPR014710">
    <property type="entry name" value="RmlC-like_jellyroll"/>
</dbReference>
<feature type="region of interest" description="Disordered" evidence="10">
    <location>
        <begin position="670"/>
        <end position="762"/>
    </location>
</feature>
<dbReference type="GO" id="GO:0005221">
    <property type="term" value="F:intracellularly cyclic nucleotide-activated monoatomic cation channel activity"/>
    <property type="evidence" value="ECO:0007669"/>
    <property type="project" value="InterPro"/>
</dbReference>
<dbReference type="InterPro" id="IPR018490">
    <property type="entry name" value="cNMP-bd_dom_sf"/>
</dbReference>
<dbReference type="PANTHER" id="PTHR45638:SF19">
    <property type="entry name" value="CYCLIC NUCLEOTIDE-BINDING DOMAIN-CONTAINING PROTEIN"/>
    <property type="match status" value="1"/>
</dbReference>
<dbReference type="PANTHER" id="PTHR45638">
    <property type="entry name" value="CYCLIC NUCLEOTIDE-GATED CATION CHANNEL SUBUNIT A"/>
    <property type="match status" value="1"/>
</dbReference>
<keyword evidence="7" id="KW-1071">Ligand-gated ion channel</keyword>
<comment type="subcellular location">
    <subcellularLocation>
        <location evidence="1">Membrane</location>
        <topology evidence="1">Multi-pass membrane protein</topology>
    </subcellularLocation>
</comment>
<feature type="compositionally biased region" description="Low complexity" evidence="10">
    <location>
        <begin position="1134"/>
        <end position="1160"/>
    </location>
</feature>
<dbReference type="PROSITE" id="PS00888">
    <property type="entry name" value="CNMP_BINDING_1"/>
    <property type="match status" value="1"/>
</dbReference>
<gene>
    <name evidence="14" type="ORF">AMAG_18930</name>
</gene>
<feature type="domain" description="Cyclic nucleotide-binding" evidence="12">
    <location>
        <begin position="412"/>
        <end position="512"/>
    </location>
</feature>
<feature type="region of interest" description="Disordered" evidence="10">
    <location>
        <begin position="631"/>
        <end position="651"/>
    </location>
</feature>
<sequence length="1321" mass="142250">MNYDDDEPPTPVIRTSKLQKMGGGGAGAGPDSPTDGSPGGGLGGPGGGGAAGTLMHKDGGMPKRKWYQITIPPPRELWQNLWRFYLIPGEPFLTWWDRFMVLVAVSNGTSIPFMAAFRYLDSTSIVGQYVIDVLYLIDIFLKFHVSYLDRGFYVIFPKEMALHYMRSWEFSFDLFTNLPFDLIALSWLHLPLNQVLYYLSIVRLHKLFRTFKLVWWFHKEEKRLNAQAVFQMYKFTIYITLITHWCTCIWYVLACPDQCITPSWATDPAQNPKFADRLSMYVYALYWTVMTMTTTGYGDVHATNDGERIWSIICMITGVFLYGYVSGTIASSLSNLDSRRVSYRQKVEAIKQYMLDQNMDKTMQKRVTGWYEYTWERNKGIDVINVFNDLPSNFRAEVALSLNEDIIEKVSIFKDTSLGFRRMLSIAMRINFFTAETYIVHRGEIGKEMFFVVQGRVDVLNDDETESVGSMVEGSYFGEFMLILGHVCEASALAVCNCDVYVLSKDDYDKAVANYPEDGAKVLEATRVAHQQVLQRRVSQTGHGAPGAAPGATGGAAGRRASHPHMDHGGVDDPPPPPPATSIGTVVVGAQGTARVVRGSAMSIRGATPASGAVTPQPGNWHVGMSAASMVSASSGAPPPVMAPRSGAGRRPSIGYFVMDEADHRRIEQIKQDKRRKSLAGSRVSIASSAGTRQSNDMAEMPNAPGTQGMPRKPSGSAARVVGSPSTPGGMNRAFSGSSATSDEDEMRRGSGGGGSGGTHPVAHASLAAFSAPGASSPIDARDRGSAWAPAPAGQGSMLGGSRAGSAVLSLETTMPAPPRSAAYTAMPPLTTTTTTARTATAGTASSARAAHFLAPRAPRADDNGALRITDGPGSFIEPHGSVQVAKTGVAQNDNNASTSSDTSAVAVGSVVIYVLGALVAFVVLVYVLYWLLAFPLPWIRRWYQRHKSRRQLCRALSHSDKFPVFRFDPLAVRPRTTARSGCGGDTAPTSTAAGTATRANSPCASLTATDAFVPVAVELSPVIPTRRIDDDLEPVVHGAARDDETGAFVAVPLDGDGSTPATAPAADDDQTPLALAGALAMSPPLPPVPRAVAFAPMCTSPVDSTDPEIPHHAVLVEYGAASDATSSCAGSSSRISLTGSSKSPTCSSSSICSGSRPVSPQRDASIVAVPLDQDASRAATDAGEQEGFVSTTSLTCSICLEDYALNDAIRELPCHHDFHAKCVQPWLERALTDRVIACPICRASWPLSSLTQDLHRTPSARARLRRWRHRTLSGLGTSTTPAAAPTVTPPRAHHRLRRAYRKPRADRARCPVRRRATCLG</sequence>
<evidence type="ECO:0000259" key="13">
    <source>
        <dbReference type="PROSITE" id="PS50089"/>
    </source>
</evidence>
<evidence type="ECO:0000256" key="5">
    <source>
        <dbReference type="ARBA" id="ARBA00023065"/>
    </source>
</evidence>
<dbReference type="GO" id="GO:0044877">
    <property type="term" value="F:protein-containing complex binding"/>
    <property type="evidence" value="ECO:0007669"/>
    <property type="project" value="TreeGrafter"/>
</dbReference>
<dbReference type="SUPFAM" id="SSF51206">
    <property type="entry name" value="cAMP-binding domain-like"/>
    <property type="match status" value="1"/>
</dbReference>
<dbReference type="Gene3D" id="1.10.287.70">
    <property type="match status" value="1"/>
</dbReference>
<feature type="compositionally biased region" description="Polar residues" evidence="10">
    <location>
        <begin position="724"/>
        <end position="741"/>
    </location>
</feature>
<dbReference type="PROSITE" id="PS50089">
    <property type="entry name" value="ZF_RING_2"/>
    <property type="match status" value="1"/>
</dbReference>
<dbReference type="GO" id="GO:0005249">
    <property type="term" value="F:voltage-gated potassium channel activity"/>
    <property type="evidence" value="ECO:0007669"/>
    <property type="project" value="InterPro"/>
</dbReference>
<dbReference type="InterPro" id="IPR005821">
    <property type="entry name" value="Ion_trans_dom"/>
</dbReference>
<reference evidence="15" key="2">
    <citation type="submission" date="2009-11" db="EMBL/GenBank/DDBJ databases">
        <title>The Genome Sequence of Allomyces macrogynus strain ATCC 38327.</title>
        <authorList>
            <consortium name="The Broad Institute Genome Sequencing Platform"/>
            <person name="Russ C."/>
            <person name="Cuomo C."/>
            <person name="Shea T."/>
            <person name="Young S.K."/>
            <person name="Zeng Q."/>
            <person name="Koehrsen M."/>
            <person name="Haas B."/>
            <person name="Borodovsky M."/>
            <person name="Guigo R."/>
            <person name="Alvarado L."/>
            <person name="Berlin A."/>
            <person name="Borenstein D."/>
            <person name="Chen Z."/>
            <person name="Engels R."/>
            <person name="Freedman E."/>
            <person name="Gellesch M."/>
            <person name="Goldberg J."/>
            <person name="Griggs A."/>
            <person name="Gujja S."/>
            <person name="Heiman D."/>
            <person name="Hepburn T."/>
            <person name="Howarth C."/>
            <person name="Jen D."/>
            <person name="Larson L."/>
            <person name="Lewis B."/>
            <person name="Mehta T."/>
            <person name="Park D."/>
            <person name="Pearson M."/>
            <person name="Roberts A."/>
            <person name="Saif S."/>
            <person name="Shenoy N."/>
            <person name="Sisk P."/>
            <person name="Stolte C."/>
            <person name="Sykes S."/>
            <person name="Walk T."/>
            <person name="White J."/>
            <person name="Yandava C."/>
            <person name="Burger G."/>
            <person name="Gray M.W."/>
            <person name="Holland P.W.H."/>
            <person name="King N."/>
            <person name="Lang F.B.F."/>
            <person name="Roger A.J."/>
            <person name="Ruiz-Trillo I."/>
            <person name="Lander E."/>
            <person name="Nusbaum C."/>
        </authorList>
    </citation>
    <scope>NUCLEOTIDE SEQUENCE [LARGE SCALE GENOMIC DNA]</scope>
    <source>
        <strain evidence="15">ATCC 38327</strain>
    </source>
</reference>
<feature type="region of interest" description="Disordered" evidence="10">
    <location>
        <begin position="978"/>
        <end position="998"/>
    </location>
</feature>
<dbReference type="SMART" id="SM00184">
    <property type="entry name" value="RING"/>
    <property type="match status" value="1"/>
</dbReference>
<feature type="region of interest" description="Disordered" evidence="10">
    <location>
        <begin position="774"/>
        <end position="801"/>
    </location>
</feature>
<feature type="region of interest" description="Disordered" evidence="10">
    <location>
        <begin position="1134"/>
        <end position="1161"/>
    </location>
</feature>
<dbReference type="VEuPathDB" id="FungiDB:AMAG_18930"/>
<dbReference type="Pfam" id="PF13639">
    <property type="entry name" value="zf-RING_2"/>
    <property type="match status" value="1"/>
</dbReference>
<evidence type="ECO:0000256" key="9">
    <source>
        <dbReference type="PROSITE-ProRule" id="PRU00175"/>
    </source>
</evidence>
<evidence type="ECO:0000256" key="2">
    <source>
        <dbReference type="ARBA" id="ARBA00022448"/>
    </source>
</evidence>
<keyword evidence="6 11" id="KW-0472">Membrane</keyword>
<dbReference type="SUPFAM" id="SSF57850">
    <property type="entry name" value="RING/U-box"/>
    <property type="match status" value="1"/>
</dbReference>
<dbReference type="SUPFAM" id="SSF81324">
    <property type="entry name" value="Voltage-gated potassium channels"/>
    <property type="match status" value="1"/>
</dbReference>
<dbReference type="Gene3D" id="2.60.120.10">
    <property type="entry name" value="Jelly Rolls"/>
    <property type="match status" value="1"/>
</dbReference>
<dbReference type="InterPro" id="IPR018488">
    <property type="entry name" value="cNMP-bd_CS"/>
</dbReference>
<keyword evidence="15" id="KW-1185">Reference proteome</keyword>
<evidence type="ECO:0008006" key="16">
    <source>
        <dbReference type="Google" id="ProtNLM"/>
    </source>
</evidence>
<keyword evidence="4 11" id="KW-1133">Transmembrane helix</keyword>
<feature type="transmembrane region" description="Helical" evidence="11">
    <location>
        <begin position="911"/>
        <end position="940"/>
    </location>
</feature>
<dbReference type="Pfam" id="PF00027">
    <property type="entry name" value="cNMP_binding"/>
    <property type="match status" value="1"/>
</dbReference>
<dbReference type="InterPro" id="IPR050866">
    <property type="entry name" value="CNG_cation_channel"/>
</dbReference>
<dbReference type="Gene3D" id="3.30.40.10">
    <property type="entry name" value="Zinc/RING finger domain, C3HC4 (zinc finger)"/>
    <property type="match status" value="1"/>
</dbReference>
<feature type="transmembrane region" description="Helical" evidence="11">
    <location>
        <begin position="126"/>
        <end position="149"/>
    </location>
</feature>
<keyword evidence="5" id="KW-0406">Ion transport</keyword>
<dbReference type="PROSITE" id="PS50042">
    <property type="entry name" value="CNMP_BINDING_3"/>
    <property type="match status" value="1"/>
</dbReference>
<evidence type="ECO:0000256" key="10">
    <source>
        <dbReference type="SAM" id="MobiDB-lite"/>
    </source>
</evidence>
<keyword evidence="2" id="KW-0813">Transport</keyword>
<evidence type="ECO:0000256" key="11">
    <source>
        <dbReference type="SAM" id="Phobius"/>
    </source>
</evidence>
<dbReference type="OrthoDB" id="415460at2759"/>
<dbReference type="CDD" id="cd00038">
    <property type="entry name" value="CAP_ED"/>
    <property type="match status" value="1"/>
</dbReference>
<evidence type="ECO:0000256" key="4">
    <source>
        <dbReference type="ARBA" id="ARBA00022989"/>
    </source>
</evidence>
<keyword evidence="8" id="KW-0407">Ion channel</keyword>
<proteinExistence type="predicted"/>
<dbReference type="Proteomes" id="UP000054350">
    <property type="component" value="Unassembled WGS sequence"/>
</dbReference>
<dbReference type="SMART" id="SM00100">
    <property type="entry name" value="cNMP"/>
    <property type="match status" value="1"/>
</dbReference>
<keyword evidence="9" id="KW-0862">Zinc</keyword>
<protein>
    <recommendedName>
        <fullName evidence="16">Cyclic nucleotide-binding domain-containing protein</fullName>
    </recommendedName>
</protein>
<dbReference type="InterPro" id="IPR003938">
    <property type="entry name" value="K_chnl_volt-dep_EAG/ELK/ERG"/>
</dbReference>
<feature type="transmembrane region" description="Helical" evidence="11">
    <location>
        <begin position="99"/>
        <end position="120"/>
    </location>
</feature>
<evidence type="ECO:0000256" key="8">
    <source>
        <dbReference type="ARBA" id="ARBA00023303"/>
    </source>
</evidence>
<feature type="region of interest" description="Disordered" evidence="10">
    <location>
        <begin position="537"/>
        <end position="578"/>
    </location>
</feature>
<feature type="compositionally biased region" description="Polar residues" evidence="10">
    <location>
        <begin position="685"/>
        <end position="697"/>
    </location>
</feature>
<dbReference type="PRINTS" id="PR01463">
    <property type="entry name" value="EAGCHANLFMLY"/>
</dbReference>
<keyword evidence="3 11" id="KW-0812">Transmembrane</keyword>
<dbReference type="EMBL" id="GG745341">
    <property type="protein sequence ID" value="KNE62879.1"/>
    <property type="molecule type" value="Genomic_DNA"/>
</dbReference>
<dbReference type="CDD" id="cd16454">
    <property type="entry name" value="RING-H2_PA-TM-RING"/>
    <property type="match status" value="1"/>
</dbReference>
<dbReference type="eggNOG" id="KOG0500">
    <property type="taxonomic scope" value="Eukaryota"/>
</dbReference>
<dbReference type="Gene3D" id="1.10.287.630">
    <property type="entry name" value="Helix hairpin bin"/>
    <property type="match status" value="1"/>
</dbReference>
<dbReference type="GO" id="GO:0016020">
    <property type="term" value="C:membrane"/>
    <property type="evidence" value="ECO:0007669"/>
    <property type="project" value="UniProtKB-SubCell"/>
</dbReference>
<keyword evidence="9" id="KW-0479">Metal-binding</keyword>
<evidence type="ECO:0000256" key="1">
    <source>
        <dbReference type="ARBA" id="ARBA00004141"/>
    </source>
</evidence>
<feature type="transmembrane region" description="Helical" evidence="11">
    <location>
        <begin position="278"/>
        <end position="297"/>
    </location>
</feature>
<feature type="transmembrane region" description="Helical" evidence="11">
    <location>
        <begin position="309"/>
        <end position="330"/>
    </location>
</feature>
<dbReference type="Pfam" id="PF00520">
    <property type="entry name" value="Ion_trans"/>
    <property type="match status" value="1"/>
</dbReference>
<feature type="compositionally biased region" description="Low complexity" evidence="10">
    <location>
        <begin position="987"/>
        <end position="998"/>
    </location>
</feature>
<dbReference type="InterPro" id="IPR001841">
    <property type="entry name" value="Znf_RING"/>
</dbReference>
<evidence type="ECO:0000259" key="12">
    <source>
        <dbReference type="PROSITE" id="PS50042"/>
    </source>
</evidence>
<evidence type="ECO:0000256" key="6">
    <source>
        <dbReference type="ARBA" id="ARBA00023136"/>
    </source>
</evidence>
<dbReference type="InterPro" id="IPR013083">
    <property type="entry name" value="Znf_RING/FYVE/PHD"/>
</dbReference>
<reference evidence="14 15" key="1">
    <citation type="submission" date="2009-11" db="EMBL/GenBank/DDBJ databases">
        <title>Annotation of Allomyces macrogynus ATCC 38327.</title>
        <authorList>
            <consortium name="The Broad Institute Genome Sequencing Platform"/>
            <person name="Russ C."/>
            <person name="Cuomo C."/>
            <person name="Burger G."/>
            <person name="Gray M.W."/>
            <person name="Holland P.W.H."/>
            <person name="King N."/>
            <person name="Lang F.B.F."/>
            <person name="Roger A.J."/>
            <person name="Ruiz-Trillo I."/>
            <person name="Young S.K."/>
            <person name="Zeng Q."/>
            <person name="Gargeya S."/>
            <person name="Fitzgerald M."/>
            <person name="Haas B."/>
            <person name="Abouelleil A."/>
            <person name="Alvarado L."/>
            <person name="Arachchi H.M."/>
            <person name="Berlin A."/>
            <person name="Chapman S.B."/>
            <person name="Gearin G."/>
            <person name="Goldberg J."/>
            <person name="Griggs A."/>
            <person name="Gujja S."/>
            <person name="Hansen M."/>
            <person name="Heiman D."/>
            <person name="Howarth C."/>
            <person name="Larimer J."/>
            <person name="Lui A."/>
            <person name="MacDonald P.J.P."/>
            <person name="McCowen C."/>
            <person name="Montmayeur A."/>
            <person name="Murphy C."/>
            <person name="Neiman D."/>
            <person name="Pearson M."/>
            <person name="Priest M."/>
            <person name="Roberts A."/>
            <person name="Saif S."/>
            <person name="Shea T."/>
            <person name="Sisk P."/>
            <person name="Stolte C."/>
            <person name="Sykes S."/>
            <person name="Wortman J."/>
            <person name="Nusbaum C."/>
            <person name="Birren B."/>
        </authorList>
    </citation>
    <scope>NUCLEOTIDE SEQUENCE [LARGE SCALE GENOMIC DNA]</scope>
    <source>
        <strain evidence="14 15">ATCC 38327</strain>
    </source>
</reference>
<evidence type="ECO:0000256" key="7">
    <source>
        <dbReference type="ARBA" id="ARBA00023286"/>
    </source>
</evidence>
<feature type="region of interest" description="Disordered" evidence="10">
    <location>
        <begin position="1"/>
        <end position="54"/>
    </location>
</feature>
<keyword evidence="9" id="KW-0863">Zinc-finger</keyword>
<organism evidence="14 15">
    <name type="scientific">Allomyces macrogynus (strain ATCC 38327)</name>
    <name type="common">Allomyces javanicus var. macrogynus</name>
    <dbReference type="NCBI Taxonomy" id="578462"/>
    <lineage>
        <taxon>Eukaryota</taxon>
        <taxon>Fungi</taxon>
        <taxon>Fungi incertae sedis</taxon>
        <taxon>Blastocladiomycota</taxon>
        <taxon>Blastocladiomycetes</taxon>
        <taxon>Blastocladiales</taxon>
        <taxon>Blastocladiaceae</taxon>
        <taxon>Allomyces</taxon>
    </lineage>
</organism>
<dbReference type="STRING" id="578462.A0A0L0SKD2"/>